<name>A0ABR1KAP0_9AGAR</name>
<comment type="caution">
    <text evidence="2">The sequence shown here is derived from an EMBL/GenBank/DDBJ whole genome shotgun (WGS) entry which is preliminary data.</text>
</comment>
<accession>A0ABR1KAP0</accession>
<evidence type="ECO:0000313" key="3">
    <source>
        <dbReference type="Proteomes" id="UP001498398"/>
    </source>
</evidence>
<feature type="region of interest" description="Disordered" evidence="1">
    <location>
        <begin position="880"/>
        <end position="951"/>
    </location>
</feature>
<feature type="compositionally biased region" description="Polar residues" evidence="1">
    <location>
        <begin position="182"/>
        <end position="214"/>
    </location>
</feature>
<dbReference type="EMBL" id="JBANRG010000001">
    <property type="protein sequence ID" value="KAK7472546.1"/>
    <property type="molecule type" value="Genomic_DNA"/>
</dbReference>
<protein>
    <recommendedName>
        <fullName evidence="4">Proteophosphoglycan ppg4</fullName>
    </recommendedName>
</protein>
<feature type="region of interest" description="Disordered" evidence="1">
    <location>
        <begin position="370"/>
        <end position="474"/>
    </location>
</feature>
<organism evidence="2 3">
    <name type="scientific">Marasmiellus scandens</name>
    <dbReference type="NCBI Taxonomy" id="2682957"/>
    <lineage>
        <taxon>Eukaryota</taxon>
        <taxon>Fungi</taxon>
        <taxon>Dikarya</taxon>
        <taxon>Basidiomycota</taxon>
        <taxon>Agaricomycotina</taxon>
        <taxon>Agaricomycetes</taxon>
        <taxon>Agaricomycetidae</taxon>
        <taxon>Agaricales</taxon>
        <taxon>Marasmiineae</taxon>
        <taxon>Omphalotaceae</taxon>
        <taxon>Marasmiellus</taxon>
    </lineage>
</organism>
<feature type="compositionally biased region" description="Polar residues" evidence="1">
    <location>
        <begin position="148"/>
        <end position="165"/>
    </location>
</feature>
<feature type="compositionally biased region" description="Low complexity" evidence="1">
    <location>
        <begin position="664"/>
        <end position="674"/>
    </location>
</feature>
<feature type="region of interest" description="Disordered" evidence="1">
    <location>
        <begin position="1"/>
        <end position="218"/>
    </location>
</feature>
<evidence type="ECO:0000313" key="2">
    <source>
        <dbReference type="EMBL" id="KAK7472546.1"/>
    </source>
</evidence>
<feature type="compositionally biased region" description="Basic residues" evidence="1">
    <location>
        <begin position="435"/>
        <end position="447"/>
    </location>
</feature>
<feature type="compositionally biased region" description="Polar residues" evidence="1">
    <location>
        <begin position="38"/>
        <end position="56"/>
    </location>
</feature>
<sequence length="1003" mass="109568">MAAALYPSRNDTGPSVVPAAAYQRPLMNDLDFRDNRYPSMTPQRQSTAVLASQTPSGPEWKPIAGSSSSQAWDPIPGPAIPQSSKFAPSDASQSQSPSQEQPQRSTVSYSLPPDSSRRVVERYSLDGPAQRDQPLEAEDGPVIKDVASRSNTQRSARQPPSQDPSTIPPAPRHSTLPPSAAAGTSSNVNGYQLASTQMPLAASPNYNPPVSSRQRAYAQQPYITQNVAPKPVNPIFLPNNGEEVCVECAMRDQDMADVDVTSPGVWDRESDVFYEDLRRKEEEEERTGIISTEGPPRPKYKGGLLTEQNLKIWLSLNPREPASRQQTLSKYVKSQRALLEAESVARARAMQEARQLDDRMRDTYSQLRRSAYDMGSSAAPTDDTGGVRIKPPTSPASPLSGTHERSHSREVTLLENGMIVEHVDVRKEEREARERKRKEERRARKSSKGSVIDATSVVSAQSLTPQTDSGIGLNPYSRYSQNNASRPMSVLTAPLDRTDIPRAQSQLSFTDVQSLGSLSPNRRTRFFGLMGSPWRSQDSLAASGMSGSMIDMHVALQREENQRRFVTSPDLTPARRSQLWQTTDLEEVPSRQSNEKPKKKKALAKIWGIVTRSSKNENNARESNSMDRTERTDDDLPLAPPPPLSYLVDRGTGEHLGGGARHASTPSLPSTTSPKFGLSASGISPPTAPSTNLPSPASSRQSGTDQDSGLVKKHSGNADDLELQAPDNNFDNSKNIYTVISEPNLRQRVSQSPTSHLTFLPAANQSLSQSVSSRQSASLMSREKSLPPLPGEVVPRPNPNVINGDSRPRTVYTFDPRQLPPGTGAPHDFVPPQAPFRAADMRRQSFGGLASRPNLDGVMNMSMNGKTMPGSGFGPNYDEFGNSSRSLRLGGAKDSPSRFSTAPAQQTKRKSRFGLSALLGRKNSSEKEVVQETHQFPKAGSDAPDDVMTGYATSTSRHSAFSAAAGPRLSLTSRKALEDLVQQDPEFVAYRYPSNDQRLDLLR</sequence>
<dbReference type="Proteomes" id="UP001498398">
    <property type="component" value="Unassembled WGS sequence"/>
</dbReference>
<gene>
    <name evidence="2" type="ORF">VKT23_000661</name>
</gene>
<evidence type="ECO:0000256" key="1">
    <source>
        <dbReference type="SAM" id="MobiDB-lite"/>
    </source>
</evidence>
<feature type="compositionally biased region" description="Polar residues" evidence="1">
    <location>
        <begin position="897"/>
        <end position="906"/>
    </location>
</feature>
<feature type="region of interest" description="Disordered" evidence="1">
    <location>
        <begin position="770"/>
        <end position="809"/>
    </location>
</feature>
<feature type="compositionally biased region" description="Basic and acidic residues" evidence="1">
    <location>
        <begin position="421"/>
        <end position="434"/>
    </location>
</feature>
<feature type="region of interest" description="Disordered" evidence="1">
    <location>
        <begin position="563"/>
        <end position="731"/>
    </location>
</feature>
<feature type="compositionally biased region" description="Basic and acidic residues" evidence="1">
    <location>
        <begin position="115"/>
        <end position="124"/>
    </location>
</feature>
<keyword evidence="3" id="KW-1185">Reference proteome</keyword>
<feature type="compositionally biased region" description="Polar residues" evidence="1">
    <location>
        <begin position="456"/>
        <end position="469"/>
    </location>
</feature>
<feature type="compositionally biased region" description="Low complexity" evidence="1">
    <location>
        <begin position="88"/>
        <end position="105"/>
    </location>
</feature>
<feature type="compositionally biased region" description="Low complexity" evidence="1">
    <location>
        <begin position="770"/>
        <end position="780"/>
    </location>
</feature>
<feature type="region of interest" description="Disordered" evidence="1">
    <location>
        <begin position="284"/>
        <end position="303"/>
    </location>
</feature>
<reference evidence="2 3" key="1">
    <citation type="submission" date="2024-01" db="EMBL/GenBank/DDBJ databases">
        <title>A draft genome for the cacao thread blight pathogen Marasmiellus scandens.</title>
        <authorList>
            <person name="Baruah I.K."/>
            <person name="Leung J."/>
            <person name="Bukari Y."/>
            <person name="Amoako-Attah I."/>
            <person name="Meinhardt L.W."/>
            <person name="Bailey B.A."/>
            <person name="Cohen S.P."/>
        </authorList>
    </citation>
    <scope>NUCLEOTIDE SEQUENCE [LARGE SCALE GENOMIC DNA]</scope>
    <source>
        <strain evidence="2 3">GH-19</strain>
    </source>
</reference>
<feature type="compositionally biased region" description="Basic and acidic residues" evidence="1">
    <location>
        <begin position="402"/>
        <end position="412"/>
    </location>
</feature>
<proteinExistence type="predicted"/>
<feature type="compositionally biased region" description="Basic and acidic residues" evidence="1">
    <location>
        <begin position="614"/>
        <end position="631"/>
    </location>
</feature>
<feature type="compositionally biased region" description="Polar residues" evidence="1">
    <location>
        <begin position="681"/>
        <end position="707"/>
    </location>
</feature>
<evidence type="ECO:0008006" key="4">
    <source>
        <dbReference type="Google" id="ProtNLM"/>
    </source>
</evidence>